<dbReference type="SMART" id="SM00855">
    <property type="entry name" value="PGAM"/>
    <property type="match status" value="1"/>
</dbReference>
<dbReference type="Gene3D" id="3.40.50.1240">
    <property type="entry name" value="Phosphoglycerate mutase-like"/>
    <property type="match status" value="1"/>
</dbReference>
<dbReference type="RefSeq" id="WP_106214155.1">
    <property type="nucleotide sequence ID" value="NZ_PVTL01000008.1"/>
</dbReference>
<dbReference type="GO" id="GO:0016791">
    <property type="term" value="F:phosphatase activity"/>
    <property type="evidence" value="ECO:0007669"/>
    <property type="project" value="TreeGrafter"/>
</dbReference>
<protein>
    <submittedName>
        <fullName evidence="1">Broad specificity phosphatase PhoE</fullName>
    </submittedName>
</protein>
<gene>
    <name evidence="1" type="ORF">B0I08_108109</name>
</gene>
<evidence type="ECO:0000313" key="2">
    <source>
        <dbReference type="Proteomes" id="UP000237983"/>
    </source>
</evidence>
<dbReference type="GO" id="GO:0005737">
    <property type="term" value="C:cytoplasm"/>
    <property type="evidence" value="ECO:0007669"/>
    <property type="project" value="TreeGrafter"/>
</dbReference>
<reference evidence="1 2" key="1">
    <citation type="submission" date="2018-03" db="EMBL/GenBank/DDBJ databases">
        <title>Genomic Encyclopedia of Type Strains, Phase III (KMG-III): the genomes of soil and plant-associated and newly described type strains.</title>
        <authorList>
            <person name="Whitman W."/>
        </authorList>
    </citation>
    <scope>NUCLEOTIDE SEQUENCE [LARGE SCALE GENOMIC DNA]</scope>
    <source>
        <strain evidence="1 2">CGMCC 1.12484</strain>
    </source>
</reference>
<dbReference type="CDD" id="cd07067">
    <property type="entry name" value="HP_PGM_like"/>
    <property type="match status" value="1"/>
</dbReference>
<dbReference type="InterPro" id="IPR013078">
    <property type="entry name" value="His_Pase_superF_clade-1"/>
</dbReference>
<keyword evidence="2" id="KW-1185">Reference proteome</keyword>
<dbReference type="AlphaFoldDB" id="A0A2T0VA08"/>
<comment type="caution">
    <text evidence="1">The sequence shown here is derived from an EMBL/GenBank/DDBJ whole genome shotgun (WGS) entry which is preliminary data.</text>
</comment>
<dbReference type="OrthoDB" id="3215466at2"/>
<proteinExistence type="predicted"/>
<accession>A0A2T0VA08</accession>
<dbReference type="SUPFAM" id="SSF53254">
    <property type="entry name" value="Phosphoglycerate mutase-like"/>
    <property type="match status" value="1"/>
</dbReference>
<dbReference type="Pfam" id="PF00300">
    <property type="entry name" value="His_Phos_1"/>
    <property type="match status" value="1"/>
</dbReference>
<dbReference type="Proteomes" id="UP000237983">
    <property type="component" value="Unassembled WGS sequence"/>
</dbReference>
<dbReference type="EMBL" id="PVTL01000008">
    <property type="protein sequence ID" value="PRY67025.1"/>
    <property type="molecule type" value="Genomic_DNA"/>
</dbReference>
<evidence type="ECO:0000313" key="1">
    <source>
        <dbReference type="EMBL" id="PRY67025.1"/>
    </source>
</evidence>
<dbReference type="PANTHER" id="PTHR48100">
    <property type="entry name" value="BROAD-SPECIFICITY PHOSPHATASE YOR283W-RELATED"/>
    <property type="match status" value="1"/>
</dbReference>
<sequence length="212" mass="23658">MPASLIHLVRHGEVHNPTKVLYGRIPGFGLSELGHRMAAAAAESLAGHPITRVYASPLQRAQESAEPWAAAFGLPIHTEDRIIEPTNKFEGQNFEFGPKVLTRPKSWPWVLNPLRPSWGEAYESIAARMLASMEDAWDATDSGEVVLVSHQLPIWTTHRKLSGAKLYHDPRKRRCTLSSITTFEKRDGRFVEVDYQDPARELAQNATDLGAV</sequence>
<name>A0A2T0VA08_9MICO</name>
<dbReference type="PANTHER" id="PTHR48100:SF51">
    <property type="entry name" value="PHOSPHOGLYCERATE MUTASE"/>
    <property type="match status" value="1"/>
</dbReference>
<dbReference type="InterPro" id="IPR029033">
    <property type="entry name" value="His_PPase_superfam"/>
</dbReference>
<dbReference type="InterPro" id="IPR050275">
    <property type="entry name" value="PGM_Phosphatase"/>
</dbReference>
<organism evidence="1 2">
    <name type="scientific">Glaciihabitans tibetensis</name>
    <dbReference type="NCBI Taxonomy" id="1266600"/>
    <lineage>
        <taxon>Bacteria</taxon>
        <taxon>Bacillati</taxon>
        <taxon>Actinomycetota</taxon>
        <taxon>Actinomycetes</taxon>
        <taxon>Micrococcales</taxon>
        <taxon>Microbacteriaceae</taxon>
        <taxon>Glaciihabitans</taxon>
    </lineage>
</organism>